<evidence type="ECO:0000313" key="1">
    <source>
        <dbReference type="EMBL" id="RML57850.1"/>
    </source>
</evidence>
<proteinExistence type="predicted"/>
<dbReference type="Proteomes" id="UP000282378">
    <property type="component" value="Unassembled WGS sequence"/>
</dbReference>
<reference evidence="1 2" key="1">
    <citation type="submission" date="2018-08" db="EMBL/GenBank/DDBJ databases">
        <title>Recombination of ecologically and evolutionarily significant loci maintains genetic cohesion in the Pseudomonas syringae species complex.</title>
        <authorList>
            <person name="Dillon M."/>
            <person name="Thakur S."/>
            <person name="Almeida R.N.D."/>
            <person name="Weir B.S."/>
            <person name="Guttman D.S."/>
        </authorList>
    </citation>
    <scope>NUCLEOTIDE SEQUENCE [LARGE SCALE GENOMIC DNA]</scope>
    <source>
        <strain evidence="1 2">88_10</strain>
    </source>
</reference>
<accession>A0A3M2X235</accession>
<dbReference type="AlphaFoldDB" id="A0A3M2X235"/>
<name>A0A3M2X235_PSEYM</name>
<protein>
    <submittedName>
        <fullName evidence="1">Uncharacterized protein</fullName>
    </submittedName>
</protein>
<gene>
    <name evidence="1" type="ORF">APX70_200095</name>
</gene>
<comment type="caution">
    <text evidence="1">The sequence shown here is derived from an EMBL/GenBank/DDBJ whole genome shotgun (WGS) entry which is preliminary data.</text>
</comment>
<dbReference type="EMBL" id="RBNL01003117">
    <property type="protein sequence ID" value="RML57850.1"/>
    <property type="molecule type" value="Genomic_DNA"/>
</dbReference>
<organism evidence="1 2">
    <name type="scientific">Pseudomonas syringae pv. maculicola</name>
    <dbReference type="NCBI Taxonomy" id="59511"/>
    <lineage>
        <taxon>Bacteria</taxon>
        <taxon>Pseudomonadati</taxon>
        <taxon>Pseudomonadota</taxon>
        <taxon>Gammaproteobacteria</taxon>
        <taxon>Pseudomonadales</taxon>
        <taxon>Pseudomonadaceae</taxon>
        <taxon>Pseudomonas</taxon>
    </lineage>
</organism>
<evidence type="ECO:0000313" key="2">
    <source>
        <dbReference type="Proteomes" id="UP000282378"/>
    </source>
</evidence>
<sequence length="73" mass="7951">MHEIVQVRGRKARTIGSLGWQALGANRGRGDRKAGNTVQRMAEPCAEKNRYNNQACAPCSQVSGNNTHQEASL</sequence>